<dbReference type="InterPro" id="IPR036779">
    <property type="entry name" value="LysM_dom_sf"/>
</dbReference>
<dbReference type="Gene3D" id="3.40.80.10">
    <property type="entry name" value="Peptidoglycan recognition protein-like"/>
    <property type="match status" value="1"/>
</dbReference>
<dbReference type="PROSITE" id="PS51782">
    <property type="entry name" value="LYSM"/>
    <property type="match status" value="1"/>
</dbReference>
<dbReference type="Gene3D" id="3.10.350.10">
    <property type="entry name" value="LysM domain"/>
    <property type="match status" value="1"/>
</dbReference>
<organism evidence="2 3">
    <name type="scientific">Planococcus halotolerans</name>
    <dbReference type="NCBI Taxonomy" id="2233542"/>
    <lineage>
        <taxon>Bacteria</taxon>
        <taxon>Bacillati</taxon>
        <taxon>Bacillota</taxon>
        <taxon>Bacilli</taxon>
        <taxon>Bacillales</taxon>
        <taxon>Caryophanaceae</taxon>
        <taxon>Planococcus</taxon>
    </lineage>
</organism>
<proteinExistence type="predicted"/>
<dbReference type="SUPFAM" id="SSF55846">
    <property type="entry name" value="N-acetylmuramoyl-L-alanine amidase-like"/>
    <property type="match status" value="1"/>
</dbReference>
<dbReference type="InterPro" id="IPR002502">
    <property type="entry name" value="Amidase_domain"/>
</dbReference>
<protein>
    <recommendedName>
        <fullName evidence="1">LysM domain-containing protein</fullName>
    </recommendedName>
</protein>
<accession>A0A365L799</accession>
<dbReference type="InterPro" id="IPR036505">
    <property type="entry name" value="Amidase/PGRP_sf"/>
</dbReference>
<dbReference type="GO" id="GO:0008745">
    <property type="term" value="F:N-acetylmuramoyl-L-alanine amidase activity"/>
    <property type="evidence" value="ECO:0007669"/>
    <property type="project" value="InterPro"/>
</dbReference>
<evidence type="ECO:0000313" key="3">
    <source>
        <dbReference type="Proteomes" id="UP000251002"/>
    </source>
</evidence>
<dbReference type="SUPFAM" id="SSF54106">
    <property type="entry name" value="LysM domain"/>
    <property type="match status" value="1"/>
</dbReference>
<gene>
    <name evidence="2" type="ORF">DP120_02195</name>
</gene>
<dbReference type="EMBL" id="QLZR01000001">
    <property type="protein sequence ID" value="RAZ81117.1"/>
    <property type="molecule type" value="Genomic_DNA"/>
</dbReference>
<evidence type="ECO:0000313" key="2">
    <source>
        <dbReference type="EMBL" id="RAZ81117.1"/>
    </source>
</evidence>
<dbReference type="CDD" id="cd00118">
    <property type="entry name" value="LysM"/>
    <property type="match status" value="1"/>
</dbReference>
<reference evidence="2 3" key="1">
    <citation type="submission" date="2018-06" db="EMBL/GenBank/DDBJ databases">
        <title>The draft genome sequences of strains SCU63 and S1.</title>
        <authorList>
            <person name="Gan L."/>
        </authorList>
    </citation>
    <scope>NUCLEOTIDE SEQUENCE [LARGE SCALE GENOMIC DNA]</scope>
    <source>
        <strain evidence="2 3">SCU63</strain>
    </source>
</reference>
<keyword evidence="3" id="KW-1185">Reference proteome</keyword>
<dbReference type="Pfam" id="PF01476">
    <property type="entry name" value="LysM"/>
    <property type="match status" value="1"/>
</dbReference>
<dbReference type="GO" id="GO:0009253">
    <property type="term" value="P:peptidoglycan catabolic process"/>
    <property type="evidence" value="ECO:0007669"/>
    <property type="project" value="InterPro"/>
</dbReference>
<evidence type="ECO:0000259" key="1">
    <source>
        <dbReference type="PROSITE" id="PS51782"/>
    </source>
</evidence>
<name>A0A365L799_9BACL</name>
<comment type="caution">
    <text evidence="2">The sequence shown here is derived from an EMBL/GenBank/DDBJ whole genome shotgun (WGS) entry which is preliminary data.</text>
</comment>
<dbReference type="Pfam" id="PF01510">
    <property type="entry name" value="Amidase_2"/>
    <property type="match status" value="1"/>
</dbReference>
<dbReference type="InterPro" id="IPR018392">
    <property type="entry name" value="LysM"/>
</dbReference>
<dbReference type="Proteomes" id="UP000251002">
    <property type="component" value="Unassembled WGS sequence"/>
</dbReference>
<dbReference type="AlphaFoldDB" id="A0A365L799"/>
<dbReference type="SMART" id="SM00257">
    <property type="entry name" value="LysM"/>
    <property type="match status" value="1"/>
</dbReference>
<sequence length="339" mass="38057">MQHKVKLKTWRLVMKNFLALPNVMDMRSHLPKEQNYGARSKRITTRVWHHSLTLSHLAGSDAASFAAYHIEANGWPGIAYAIIIEPKNVIQTPRGKRARIVWAHDFDRRTYHVGNANDYSLGICVAGDYRNERMRDFVKETIDELQAALVADGTGREDKSHHEMPGYSWKACCVFDYKGAFKFLNQQALVKPVPATYTIQEGDTFWNIANNMDGISVVDLEAANPGVDSRALRIGQVIKLGEAKGAASKEEAAEKVPNRQIAMKEFVLLPKTAKTWKTYRLDVSPVSKNSDWSLTPAKFGGLEYEILGYPQAHIATIETGRGYRNIYVAPSTGAKIFMK</sequence>
<feature type="domain" description="LysM" evidence="1">
    <location>
        <begin position="195"/>
        <end position="240"/>
    </location>
</feature>